<proteinExistence type="predicted"/>
<dbReference type="Proteomes" id="UP000295280">
    <property type="component" value="Unassembled WGS sequence"/>
</dbReference>
<dbReference type="AlphaFoldDB" id="A0A9Q8CKD0"/>
<evidence type="ECO:0000313" key="1">
    <source>
        <dbReference type="EMBL" id="TDL96627.1"/>
    </source>
</evidence>
<comment type="caution">
    <text evidence="1">The sequence shown here is derived from an EMBL/GenBank/DDBJ whole genome shotgun (WGS) entry which is preliminary data.</text>
</comment>
<keyword evidence="2" id="KW-1185">Reference proteome</keyword>
<dbReference type="EMBL" id="SCWD01000005">
    <property type="protein sequence ID" value="TDL96627.1"/>
    <property type="molecule type" value="Genomic_DNA"/>
</dbReference>
<protein>
    <submittedName>
        <fullName evidence="1">Uncharacterized protein</fullName>
    </submittedName>
</protein>
<reference evidence="1 2" key="1">
    <citation type="submission" date="2019-01" db="EMBL/GenBank/DDBJ databases">
        <title>Draft genome sequences of the type strains of six Macrococcus species.</title>
        <authorList>
            <person name="Mazhar S."/>
            <person name="Altermann E."/>
            <person name="Hill C."/>
            <person name="Mcauliffe O."/>
        </authorList>
    </citation>
    <scope>NUCLEOTIDE SEQUENCE [LARGE SCALE GENOMIC DNA]</scope>
    <source>
        <strain evidence="1 2">ATCC 51828</strain>
    </source>
</reference>
<evidence type="ECO:0000313" key="2">
    <source>
        <dbReference type="Proteomes" id="UP000295280"/>
    </source>
</evidence>
<name>A0A9Q8CKD0_9STAP</name>
<organism evidence="1 2">
    <name type="scientific">Macrococcus carouselicus</name>
    <dbReference type="NCBI Taxonomy" id="69969"/>
    <lineage>
        <taxon>Bacteria</taxon>
        <taxon>Bacillati</taxon>
        <taxon>Bacillota</taxon>
        <taxon>Bacilli</taxon>
        <taxon>Bacillales</taxon>
        <taxon>Staphylococcaceae</taxon>
        <taxon>Macrococcus</taxon>
    </lineage>
</organism>
<sequence>MNKLMVAATAGNNDAMPRTSDLFGTVSSTDNIMKNYRKSNRLKIRQNSCTAVLSFSLIIQHVFPGYGAPHHLS</sequence>
<gene>
    <name evidence="1" type="ORF">ERX40_09750</name>
</gene>
<accession>A0A9Q8CKD0</accession>
<dbReference type="RefSeq" id="WP_133418311.1">
    <property type="nucleotide sequence ID" value="NZ_SCWD01000005.1"/>
</dbReference>